<sequence length="498" mass="54988">MKSVAKWLALPLIALLIISGCTAVGGLDIQKAIQANLKTTSSESKQSIKFELEPASDKLTKEDKDMIALINSTELHIDSAKVQSSKEISIKGDISYSGKKLPLQLSMDEKGMAVQFEGAKKPFYLFLQDSTTTNIDFKKYEEQINTLTAKLYEVIFKHLPNPKNISVKSVQENINGQSTNLTQLHVELNGEEIVSLVKPFVTSLVKDEVGLKELIGVIYDFASSMNDVDPSINVPDLGSRDAAIAMAYGMIQPALSEFVGKYDEYLAEAYKQEPELKTVLGKETVLKTDLYFDSSLKIRKQHVELKVMLPKYDDIPVKSFKISSDVEVWNIGADVKADKVDISGGVVNLGYDSENNMTPGTVLRNFEPNSDVYGLLKNQLKITQQSFMIDSESDYYNVIKKQGSAFIPLRQVTSPLDAEVKWTKGSKVITIIDDITQKEIVLTVGSKEAVVGGETVQLAAPVFVHKDGSTYVPLRFLAEALGASLHIDSEGWITITRN</sequence>
<dbReference type="PROSITE" id="PS51257">
    <property type="entry name" value="PROKAR_LIPOPROTEIN"/>
    <property type="match status" value="1"/>
</dbReference>
<dbReference type="Pfam" id="PF07833">
    <property type="entry name" value="Cu_amine_oxidN1"/>
    <property type="match status" value="1"/>
</dbReference>
<keyword evidence="3" id="KW-1185">Reference proteome</keyword>
<accession>A0ABS4FRC3</accession>
<proteinExistence type="predicted"/>
<dbReference type="InterPro" id="IPR012854">
    <property type="entry name" value="Cu_amine_oxidase-like_N"/>
</dbReference>
<feature type="domain" description="Copper amine oxidase-like N-terminal" evidence="1">
    <location>
        <begin position="398"/>
        <end position="492"/>
    </location>
</feature>
<evidence type="ECO:0000313" key="2">
    <source>
        <dbReference type="EMBL" id="MBP1905121.1"/>
    </source>
</evidence>
<protein>
    <recommendedName>
        <fullName evidence="1">Copper amine oxidase-like N-terminal domain-containing protein</fullName>
    </recommendedName>
</protein>
<dbReference type="Proteomes" id="UP001519272">
    <property type="component" value="Unassembled WGS sequence"/>
</dbReference>
<dbReference type="SUPFAM" id="SSF55383">
    <property type="entry name" value="Copper amine oxidase, domain N"/>
    <property type="match status" value="1"/>
</dbReference>
<organism evidence="2 3">
    <name type="scientific">Paenibacillus turicensis</name>
    <dbReference type="NCBI Taxonomy" id="160487"/>
    <lineage>
        <taxon>Bacteria</taxon>
        <taxon>Bacillati</taxon>
        <taxon>Bacillota</taxon>
        <taxon>Bacilli</taxon>
        <taxon>Bacillales</taxon>
        <taxon>Paenibacillaceae</taxon>
        <taxon>Paenibacillus</taxon>
    </lineage>
</organism>
<dbReference type="RefSeq" id="WP_210088765.1">
    <property type="nucleotide sequence ID" value="NZ_JAGGKG010000007.1"/>
</dbReference>
<comment type="caution">
    <text evidence="2">The sequence shown here is derived from an EMBL/GenBank/DDBJ whole genome shotgun (WGS) entry which is preliminary data.</text>
</comment>
<dbReference type="InterPro" id="IPR036582">
    <property type="entry name" value="Mao_N_sf"/>
</dbReference>
<gene>
    <name evidence="2" type="ORF">J2Z32_001749</name>
</gene>
<evidence type="ECO:0000313" key="3">
    <source>
        <dbReference type="Proteomes" id="UP001519272"/>
    </source>
</evidence>
<name>A0ABS4FRC3_9BACL</name>
<reference evidence="2 3" key="1">
    <citation type="submission" date="2021-03" db="EMBL/GenBank/DDBJ databases">
        <title>Genomic Encyclopedia of Type Strains, Phase IV (KMG-IV): sequencing the most valuable type-strain genomes for metagenomic binning, comparative biology and taxonomic classification.</title>
        <authorList>
            <person name="Goeker M."/>
        </authorList>
    </citation>
    <scope>NUCLEOTIDE SEQUENCE [LARGE SCALE GENOMIC DNA]</scope>
    <source>
        <strain evidence="2 3">DSM 14349</strain>
    </source>
</reference>
<evidence type="ECO:0000259" key="1">
    <source>
        <dbReference type="Pfam" id="PF07833"/>
    </source>
</evidence>
<dbReference type="Gene3D" id="3.30.457.10">
    <property type="entry name" value="Copper amine oxidase-like, N-terminal domain"/>
    <property type="match status" value="1"/>
</dbReference>
<dbReference type="EMBL" id="JAGGKG010000007">
    <property type="protein sequence ID" value="MBP1905121.1"/>
    <property type="molecule type" value="Genomic_DNA"/>
</dbReference>